<feature type="non-terminal residue" evidence="1">
    <location>
        <position position="1"/>
    </location>
</feature>
<proteinExistence type="predicted"/>
<evidence type="ECO:0000313" key="2">
    <source>
        <dbReference type="Proteomes" id="UP000789366"/>
    </source>
</evidence>
<sequence length="50" mass="5664">NKSEDDLLESDEDELVKSNKDKLTKSDDENIKVPESKIDLLTKSNVNSEN</sequence>
<accession>A0ACA9QRR7</accession>
<dbReference type="Proteomes" id="UP000789366">
    <property type="component" value="Unassembled WGS sequence"/>
</dbReference>
<organism evidence="1 2">
    <name type="scientific">Cetraspora pellucida</name>
    <dbReference type="NCBI Taxonomy" id="1433469"/>
    <lineage>
        <taxon>Eukaryota</taxon>
        <taxon>Fungi</taxon>
        <taxon>Fungi incertae sedis</taxon>
        <taxon>Mucoromycota</taxon>
        <taxon>Glomeromycotina</taxon>
        <taxon>Glomeromycetes</taxon>
        <taxon>Diversisporales</taxon>
        <taxon>Gigasporaceae</taxon>
        <taxon>Cetraspora</taxon>
    </lineage>
</organism>
<gene>
    <name evidence="1" type="ORF">SPELUC_LOCUS15074</name>
</gene>
<reference evidence="1" key="1">
    <citation type="submission" date="2021-06" db="EMBL/GenBank/DDBJ databases">
        <authorList>
            <person name="Kallberg Y."/>
            <person name="Tangrot J."/>
            <person name="Rosling A."/>
        </authorList>
    </citation>
    <scope>NUCLEOTIDE SEQUENCE</scope>
    <source>
        <strain evidence="1">28 12/20/2015</strain>
    </source>
</reference>
<evidence type="ECO:0000313" key="1">
    <source>
        <dbReference type="EMBL" id="CAG8760129.1"/>
    </source>
</evidence>
<name>A0ACA9QRR7_9GLOM</name>
<comment type="caution">
    <text evidence="1">The sequence shown here is derived from an EMBL/GenBank/DDBJ whole genome shotgun (WGS) entry which is preliminary data.</text>
</comment>
<feature type="non-terminal residue" evidence="1">
    <location>
        <position position="50"/>
    </location>
</feature>
<protein>
    <submittedName>
        <fullName evidence="1">11976_t:CDS:1</fullName>
    </submittedName>
</protein>
<keyword evidence="2" id="KW-1185">Reference proteome</keyword>
<dbReference type="EMBL" id="CAJVPW010047815">
    <property type="protein sequence ID" value="CAG8760129.1"/>
    <property type="molecule type" value="Genomic_DNA"/>
</dbReference>